<feature type="domain" description="NAD-dependent epimerase/dehydratase" evidence="2">
    <location>
        <begin position="6"/>
        <end position="239"/>
    </location>
</feature>
<dbReference type="InterPro" id="IPR001509">
    <property type="entry name" value="Epimerase_deHydtase"/>
</dbReference>
<dbReference type="RefSeq" id="WP_369617495.1">
    <property type="nucleotide sequence ID" value="NZ_AP031573.1"/>
</dbReference>
<accession>A0AAT9GXV5</accession>
<dbReference type="Pfam" id="PF01370">
    <property type="entry name" value="Epimerase"/>
    <property type="match status" value="1"/>
</dbReference>
<dbReference type="PANTHER" id="PTHR43000">
    <property type="entry name" value="DTDP-D-GLUCOSE 4,6-DEHYDRATASE-RELATED"/>
    <property type="match status" value="1"/>
</dbReference>
<evidence type="ECO:0000259" key="2">
    <source>
        <dbReference type="Pfam" id="PF01370"/>
    </source>
</evidence>
<organism evidence="3">
    <name type="scientific">Flavobacterium sp. CFS9</name>
    <dbReference type="NCBI Taxonomy" id="3143118"/>
    <lineage>
        <taxon>Bacteria</taxon>
        <taxon>Pseudomonadati</taxon>
        <taxon>Bacteroidota</taxon>
        <taxon>Flavobacteriia</taxon>
        <taxon>Flavobacteriales</taxon>
        <taxon>Flavobacteriaceae</taxon>
        <taxon>Flavobacterium</taxon>
    </lineage>
</organism>
<protein>
    <submittedName>
        <fullName evidence="3">SDR family oxidoreductase</fullName>
    </submittedName>
</protein>
<gene>
    <name evidence="3" type="ORF">CFS9_09400</name>
</gene>
<sequence>MVKKKILITGGSGYIGGRLCLHFANEGYSVTSLCHSKIPSNQDWVSKMEKVVIGDVRDELFLIELAKDNYDIVIHLVSLDHHQSNLSPTFVSSVNITPVWSILEIFSKQGLSKFIYFSTAQIYGTLQDEHVLENQTLKPQNPYGLTHQIGEVLCDYYNRKSSVDCSIIRLSNSYGAPLFEENNCWWLVINDLCQMAYKKKEIVLQSDGSPLRDFIHGWDVCSGVQTVVETSNKQHFVYNLSSGKTLSILDIAEKVKKIYLDRYNVELVITKAKSNHNITEKRVYKIDNSLICQIGFEPKWSLEMGINDLFDFLEKTMFKK</sequence>
<dbReference type="Gene3D" id="3.40.50.720">
    <property type="entry name" value="NAD(P)-binding Rossmann-like Domain"/>
    <property type="match status" value="1"/>
</dbReference>
<evidence type="ECO:0000313" key="3">
    <source>
        <dbReference type="EMBL" id="BFM42299.1"/>
    </source>
</evidence>
<proteinExistence type="inferred from homology"/>
<dbReference type="InterPro" id="IPR036291">
    <property type="entry name" value="NAD(P)-bd_dom_sf"/>
</dbReference>
<dbReference type="SUPFAM" id="SSF51735">
    <property type="entry name" value="NAD(P)-binding Rossmann-fold domains"/>
    <property type="match status" value="1"/>
</dbReference>
<dbReference type="AlphaFoldDB" id="A0AAT9GXV5"/>
<dbReference type="CDD" id="cd08946">
    <property type="entry name" value="SDR_e"/>
    <property type="match status" value="1"/>
</dbReference>
<dbReference type="EMBL" id="AP031573">
    <property type="protein sequence ID" value="BFM42299.1"/>
    <property type="molecule type" value="Genomic_DNA"/>
</dbReference>
<evidence type="ECO:0000256" key="1">
    <source>
        <dbReference type="ARBA" id="ARBA00007637"/>
    </source>
</evidence>
<comment type="similarity">
    <text evidence="1">Belongs to the NAD(P)-dependent epimerase/dehydratase family.</text>
</comment>
<reference evidence="3" key="1">
    <citation type="submission" date="2024-05" db="EMBL/GenBank/DDBJ databases">
        <title>Whole-Genome Sequence of CFS9, a Potential Fish Probiotic Isolated from the Body Surface of Silurus asotus.</title>
        <authorList>
            <person name="Kojima M."/>
            <person name="Tobioka K."/>
            <person name="Yokota K."/>
            <person name="Nakatani H."/>
            <person name="Hori K."/>
            <person name="Tamaru Y."/>
            <person name="Okazaki F."/>
        </authorList>
    </citation>
    <scope>NUCLEOTIDE SEQUENCE</scope>
    <source>
        <strain evidence="3">CFS9</strain>
    </source>
</reference>
<name>A0AAT9GXV5_9FLAO</name>